<dbReference type="AlphaFoldDB" id="A0A1A8VXT0"/>
<dbReference type="GO" id="GO:0032299">
    <property type="term" value="C:ribonuclease H2 complex"/>
    <property type="evidence" value="ECO:0007669"/>
    <property type="project" value="InterPro"/>
</dbReference>
<feature type="compositionally biased region" description="Basic and acidic residues" evidence="1">
    <location>
        <begin position="47"/>
        <end position="64"/>
    </location>
</feature>
<evidence type="ECO:0000313" key="2">
    <source>
        <dbReference type="EMBL" id="SBS85314.1"/>
    </source>
</evidence>
<reference evidence="2" key="1">
    <citation type="submission" date="2016-05" db="EMBL/GenBank/DDBJ databases">
        <authorList>
            <person name="Lavstsen T."/>
            <person name="Jespersen J.S."/>
        </authorList>
    </citation>
    <scope>NUCLEOTIDE SEQUENCE [LARGE SCALE GENOMIC DNA]</scope>
</reference>
<feature type="region of interest" description="Disordered" evidence="1">
    <location>
        <begin position="42"/>
        <end position="99"/>
    </location>
</feature>
<dbReference type="EMBL" id="FLQU01001309">
    <property type="protein sequence ID" value="SBS92528.1"/>
    <property type="molecule type" value="Genomic_DNA"/>
</dbReference>
<dbReference type="EMBL" id="FLQV01000229">
    <property type="protein sequence ID" value="SBS85314.1"/>
    <property type="molecule type" value="Genomic_DNA"/>
</dbReference>
<dbReference type="Proteomes" id="UP000078546">
    <property type="component" value="Unassembled WGS sequence"/>
</dbReference>
<dbReference type="Pfam" id="PF08615">
    <property type="entry name" value="RNase_H2_suC"/>
    <property type="match status" value="1"/>
</dbReference>
<sequence length="320" mass="36352">MNSFFCEDTKEEENLLQTILKRNTDELPPVVKQITTSHLIKNGVPEGESHAKKEAGCVKGEQTHTRSTGSNIGSGSGSGHSPDRSLGGDGFAKEDEGSAHTNEELLSVPLDTNIFPFHVKKSGRINADVFFLPYKSENDKDVITAYTYNYDYYDIYSENIELTNKSFHANKRKFAKASDIAMEKKRIKVKEEKDDQQNGLSDTPTTGGEKTYFEKLLVHFRGRLFIGNQITYSFFKTKTYLATIENNDEEKKGKELHNTNKIIKTYNLIQYTTYWKQDEYPDVDDPSMQKLFFFHIVPRLSGPQGGEQANEYSDTGDVVF</sequence>
<dbReference type="InterPro" id="IPR013924">
    <property type="entry name" value="RNase_H2_suC"/>
</dbReference>
<dbReference type="VEuPathDB" id="PlasmoDB:PocGH01_07022600"/>
<evidence type="ECO:0000313" key="3">
    <source>
        <dbReference type="EMBL" id="SBS92528.1"/>
    </source>
</evidence>
<gene>
    <name evidence="2" type="ORF">POVCU1_012270</name>
    <name evidence="3" type="ORF">POVCU2_0074650</name>
</gene>
<dbReference type="Proteomes" id="UP000078560">
    <property type="component" value="Unassembled WGS sequence"/>
</dbReference>
<accession>A0A1A8VXT0</accession>
<evidence type="ECO:0000313" key="5">
    <source>
        <dbReference type="Proteomes" id="UP000078560"/>
    </source>
</evidence>
<dbReference type="GO" id="GO:0006401">
    <property type="term" value="P:RNA catabolic process"/>
    <property type="evidence" value="ECO:0007669"/>
    <property type="project" value="InterPro"/>
</dbReference>
<name>A0A1A8VXT0_PLAOA</name>
<protein>
    <submittedName>
        <fullName evidence="2">Ribonuclease H2 subunit C, putative</fullName>
    </submittedName>
</protein>
<evidence type="ECO:0000256" key="1">
    <source>
        <dbReference type="SAM" id="MobiDB-lite"/>
    </source>
</evidence>
<proteinExistence type="predicted"/>
<organism evidence="2 4">
    <name type="scientific">Plasmodium ovale curtisi</name>
    <dbReference type="NCBI Taxonomy" id="864141"/>
    <lineage>
        <taxon>Eukaryota</taxon>
        <taxon>Sar</taxon>
        <taxon>Alveolata</taxon>
        <taxon>Apicomplexa</taxon>
        <taxon>Aconoidasida</taxon>
        <taxon>Haemosporida</taxon>
        <taxon>Plasmodiidae</taxon>
        <taxon>Plasmodium</taxon>
        <taxon>Plasmodium (Plasmodium)</taxon>
    </lineage>
</organism>
<evidence type="ECO:0000313" key="4">
    <source>
        <dbReference type="Proteomes" id="UP000078546"/>
    </source>
</evidence>
<reference evidence="4 5" key="2">
    <citation type="submission" date="2016-05" db="EMBL/GenBank/DDBJ databases">
        <authorList>
            <person name="Naeem Raeece"/>
        </authorList>
    </citation>
    <scope>NUCLEOTIDE SEQUENCE [LARGE SCALE GENOMIC DNA]</scope>
</reference>